<name>A0A1R2B1Q3_9CILI</name>
<dbReference type="AlphaFoldDB" id="A0A1R2B1Q3"/>
<keyword evidence="1" id="KW-0175">Coiled coil</keyword>
<comment type="caution">
    <text evidence="2">The sequence shown here is derived from an EMBL/GenBank/DDBJ whole genome shotgun (WGS) entry which is preliminary data.</text>
</comment>
<dbReference type="EMBL" id="MPUH01001060">
    <property type="protein sequence ID" value="OMJ70712.1"/>
    <property type="molecule type" value="Genomic_DNA"/>
</dbReference>
<keyword evidence="3" id="KW-1185">Reference proteome</keyword>
<feature type="coiled-coil region" evidence="1">
    <location>
        <begin position="85"/>
        <end position="119"/>
    </location>
</feature>
<gene>
    <name evidence="2" type="ORF">SteCoe_31240</name>
</gene>
<reference evidence="2 3" key="1">
    <citation type="submission" date="2016-11" db="EMBL/GenBank/DDBJ databases">
        <title>The macronuclear genome of Stentor coeruleus: a giant cell with tiny introns.</title>
        <authorList>
            <person name="Slabodnick M."/>
            <person name="Ruby J.G."/>
            <person name="Reiff S.B."/>
            <person name="Swart E.C."/>
            <person name="Gosai S."/>
            <person name="Prabakaran S."/>
            <person name="Witkowska E."/>
            <person name="Larue G.E."/>
            <person name="Fisher S."/>
            <person name="Freeman R.M."/>
            <person name="Gunawardena J."/>
            <person name="Chu W."/>
            <person name="Stover N.A."/>
            <person name="Gregory B.D."/>
            <person name="Nowacki M."/>
            <person name="Derisi J."/>
            <person name="Roy S.W."/>
            <person name="Marshall W.F."/>
            <person name="Sood P."/>
        </authorList>
    </citation>
    <scope>NUCLEOTIDE SEQUENCE [LARGE SCALE GENOMIC DNA]</scope>
    <source>
        <strain evidence="2">WM001</strain>
    </source>
</reference>
<proteinExistence type="predicted"/>
<evidence type="ECO:0000313" key="2">
    <source>
        <dbReference type="EMBL" id="OMJ70712.1"/>
    </source>
</evidence>
<evidence type="ECO:0000256" key="1">
    <source>
        <dbReference type="SAM" id="Coils"/>
    </source>
</evidence>
<organism evidence="2 3">
    <name type="scientific">Stentor coeruleus</name>
    <dbReference type="NCBI Taxonomy" id="5963"/>
    <lineage>
        <taxon>Eukaryota</taxon>
        <taxon>Sar</taxon>
        <taxon>Alveolata</taxon>
        <taxon>Ciliophora</taxon>
        <taxon>Postciliodesmatophora</taxon>
        <taxon>Heterotrichea</taxon>
        <taxon>Heterotrichida</taxon>
        <taxon>Stentoridae</taxon>
        <taxon>Stentor</taxon>
    </lineage>
</organism>
<protein>
    <submittedName>
        <fullName evidence="2">Uncharacterized protein</fullName>
    </submittedName>
</protein>
<sequence length="248" mass="28156">MSIYSCSIPSCPIPAISICTCTIPIFYGCGIHAHFDKPQSSHPCKKIYSEITSSISSNLDYILNEYDIKIDNSIQIASSTCTKLIKNIKTNYKNIISKYADLQRKIIEVRKLIKNANNVSILDNATDAEKIISSYIVNPRDNLDDWGEYKMIYTEEDAKNIILKNVRVFVDDSTIIVIPKAHSNSLMKIDALSYDINEVEVYVDEDFSYANGWCRLDDSHLFIYDNDYILKIIIFIYGGALSCISLNL</sequence>
<dbReference type="Proteomes" id="UP000187209">
    <property type="component" value="Unassembled WGS sequence"/>
</dbReference>
<evidence type="ECO:0000313" key="3">
    <source>
        <dbReference type="Proteomes" id="UP000187209"/>
    </source>
</evidence>
<accession>A0A1R2B1Q3</accession>